<sequence length="65" mass="6929">MAVSTAGIAFRPSRWKLGPVDALTMSPVPGKRPMTLREFIERAREDLRGDGPQGSGPGPARITAP</sequence>
<feature type="region of interest" description="Disordered" evidence="1">
    <location>
        <begin position="42"/>
        <end position="65"/>
    </location>
</feature>
<evidence type="ECO:0000313" key="2">
    <source>
        <dbReference type="EMBL" id="GGK76229.1"/>
    </source>
</evidence>
<reference evidence="2" key="2">
    <citation type="submission" date="2022-09" db="EMBL/GenBank/DDBJ databases">
        <authorList>
            <person name="Sun Q."/>
            <person name="Ohkuma M."/>
        </authorList>
    </citation>
    <scope>NUCLEOTIDE SEQUENCE</scope>
    <source>
        <strain evidence="2">JCM 3093</strain>
    </source>
</reference>
<evidence type="ECO:0000313" key="3">
    <source>
        <dbReference type="Proteomes" id="UP000627984"/>
    </source>
</evidence>
<accession>A0AA37BIJ7</accession>
<dbReference type="Proteomes" id="UP000627984">
    <property type="component" value="Unassembled WGS sequence"/>
</dbReference>
<comment type="caution">
    <text evidence="2">The sequence shown here is derived from an EMBL/GenBank/DDBJ whole genome shotgun (WGS) entry which is preliminary data.</text>
</comment>
<dbReference type="EMBL" id="BMQD01000012">
    <property type="protein sequence ID" value="GGK76229.1"/>
    <property type="molecule type" value="Genomic_DNA"/>
</dbReference>
<evidence type="ECO:0000256" key="1">
    <source>
        <dbReference type="SAM" id="MobiDB-lite"/>
    </source>
</evidence>
<dbReference type="AlphaFoldDB" id="A0AA37BIJ7"/>
<name>A0AA37BIJ7_9ACTN</name>
<protein>
    <submittedName>
        <fullName evidence="2">Uncharacterized protein</fullName>
    </submittedName>
</protein>
<reference evidence="2" key="1">
    <citation type="journal article" date="2014" name="Int. J. Syst. Evol. Microbiol.">
        <title>Complete genome sequence of Corynebacterium casei LMG S-19264T (=DSM 44701T), isolated from a smear-ripened cheese.</title>
        <authorList>
            <consortium name="US DOE Joint Genome Institute (JGI-PGF)"/>
            <person name="Walter F."/>
            <person name="Albersmeier A."/>
            <person name="Kalinowski J."/>
            <person name="Ruckert C."/>
        </authorList>
    </citation>
    <scope>NUCLEOTIDE SEQUENCE</scope>
    <source>
        <strain evidence="2">JCM 3093</strain>
    </source>
</reference>
<gene>
    <name evidence="2" type="ORF">GCM10010126_39290</name>
</gene>
<organism evidence="2 3">
    <name type="scientific">Planomonospora parontospora</name>
    <dbReference type="NCBI Taxonomy" id="58119"/>
    <lineage>
        <taxon>Bacteria</taxon>
        <taxon>Bacillati</taxon>
        <taxon>Actinomycetota</taxon>
        <taxon>Actinomycetes</taxon>
        <taxon>Streptosporangiales</taxon>
        <taxon>Streptosporangiaceae</taxon>
        <taxon>Planomonospora</taxon>
    </lineage>
</organism>
<proteinExistence type="predicted"/>